<feature type="compositionally biased region" description="Gly residues" evidence="1">
    <location>
        <begin position="163"/>
        <end position="172"/>
    </location>
</feature>
<gene>
    <name evidence="2" type="ORF">TIFTF001_010280</name>
</gene>
<feature type="region of interest" description="Disordered" evidence="1">
    <location>
        <begin position="47"/>
        <end position="177"/>
    </location>
</feature>
<accession>A0AA87ZWS2</accession>
<sequence>MNKLSSGDKIKRCHNTGALSCMQPLHGSLSTLTVRSDGRAPVAAARGAGGAAAAAAAAAAAVPPGGEGGDGSDRRRVHAGPVGADPRRNGDRADDRHAAVGDIQPGAGAGGGHGGADHHRVPGVRRLRRGGDHRAVVDLPVRDREAPAGCRPAGPGPPQAGQQGQGDEGQGGAVWPAAPHLRPTAVFLIYSGSGDDVA</sequence>
<dbReference type="EMBL" id="BTGU01000012">
    <property type="protein sequence ID" value="GMN41060.1"/>
    <property type="molecule type" value="Genomic_DNA"/>
</dbReference>
<keyword evidence="3" id="KW-1185">Reference proteome</keyword>
<feature type="compositionally biased region" description="Low complexity" evidence="1">
    <location>
        <begin position="47"/>
        <end position="64"/>
    </location>
</feature>
<evidence type="ECO:0000313" key="2">
    <source>
        <dbReference type="EMBL" id="GMN41060.1"/>
    </source>
</evidence>
<feature type="compositionally biased region" description="Basic and acidic residues" evidence="1">
    <location>
        <begin position="129"/>
        <end position="146"/>
    </location>
</feature>
<protein>
    <submittedName>
        <fullName evidence="2">Uncharacterized protein</fullName>
    </submittedName>
</protein>
<evidence type="ECO:0000313" key="3">
    <source>
        <dbReference type="Proteomes" id="UP001187192"/>
    </source>
</evidence>
<dbReference type="AlphaFoldDB" id="A0AA87ZWS2"/>
<proteinExistence type="predicted"/>
<comment type="caution">
    <text evidence="2">The sequence shown here is derived from an EMBL/GenBank/DDBJ whole genome shotgun (WGS) entry which is preliminary data.</text>
</comment>
<feature type="compositionally biased region" description="Basic and acidic residues" evidence="1">
    <location>
        <begin position="85"/>
        <end position="99"/>
    </location>
</feature>
<organism evidence="2 3">
    <name type="scientific">Ficus carica</name>
    <name type="common">Common fig</name>
    <dbReference type="NCBI Taxonomy" id="3494"/>
    <lineage>
        <taxon>Eukaryota</taxon>
        <taxon>Viridiplantae</taxon>
        <taxon>Streptophyta</taxon>
        <taxon>Embryophyta</taxon>
        <taxon>Tracheophyta</taxon>
        <taxon>Spermatophyta</taxon>
        <taxon>Magnoliopsida</taxon>
        <taxon>eudicotyledons</taxon>
        <taxon>Gunneridae</taxon>
        <taxon>Pentapetalae</taxon>
        <taxon>rosids</taxon>
        <taxon>fabids</taxon>
        <taxon>Rosales</taxon>
        <taxon>Moraceae</taxon>
        <taxon>Ficeae</taxon>
        <taxon>Ficus</taxon>
    </lineage>
</organism>
<evidence type="ECO:0000256" key="1">
    <source>
        <dbReference type="SAM" id="MobiDB-lite"/>
    </source>
</evidence>
<reference evidence="2" key="1">
    <citation type="submission" date="2023-07" db="EMBL/GenBank/DDBJ databases">
        <title>draft genome sequence of fig (Ficus carica).</title>
        <authorList>
            <person name="Takahashi T."/>
            <person name="Nishimura K."/>
        </authorList>
    </citation>
    <scope>NUCLEOTIDE SEQUENCE</scope>
</reference>
<name>A0AA87ZWS2_FICCA</name>
<dbReference type="Proteomes" id="UP001187192">
    <property type="component" value="Unassembled WGS sequence"/>
</dbReference>